<gene>
    <name evidence="2" type="ORF">SDC9_144864</name>
</gene>
<organism evidence="2">
    <name type="scientific">bioreactor metagenome</name>
    <dbReference type="NCBI Taxonomy" id="1076179"/>
    <lineage>
        <taxon>unclassified sequences</taxon>
        <taxon>metagenomes</taxon>
        <taxon>ecological metagenomes</taxon>
    </lineage>
</organism>
<keyword evidence="1" id="KW-0472">Membrane</keyword>
<proteinExistence type="predicted"/>
<dbReference type="EMBL" id="VSSQ01043922">
    <property type="protein sequence ID" value="MPM97687.1"/>
    <property type="molecule type" value="Genomic_DNA"/>
</dbReference>
<feature type="transmembrane region" description="Helical" evidence="1">
    <location>
        <begin position="20"/>
        <end position="36"/>
    </location>
</feature>
<evidence type="ECO:0000313" key="2">
    <source>
        <dbReference type="EMBL" id="MPM97687.1"/>
    </source>
</evidence>
<protein>
    <submittedName>
        <fullName evidence="2">Uncharacterized protein</fullName>
    </submittedName>
</protein>
<sequence length="77" mass="8882">MRVHEFCDIADVLGKHLRQIGHLIAMPVAVVFLFGLRDGPRRDIRRIIQQEIQPGVEMRLPEARKRLQSGGRPLFIL</sequence>
<dbReference type="AlphaFoldDB" id="A0A645E7A2"/>
<name>A0A645E7A2_9ZZZZ</name>
<keyword evidence="1" id="KW-0812">Transmembrane</keyword>
<reference evidence="2" key="1">
    <citation type="submission" date="2019-08" db="EMBL/GenBank/DDBJ databases">
        <authorList>
            <person name="Kucharzyk K."/>
            <person name="Murdoch R.W."/>
            <person name="Higgins S."/>
            <person name="Loffler F."/>
        </authorList>
    </citation>
    <scope>NUCLEOTIDE SEQUENCE</scope>
</reference>
<accession>A0A645E7A2</accession>
<comment type="caution">
    <text evidence="2">The sequence shown here is derived from an EMBL/GenBank/DDBJ whole genome shotgun (WGS) entry which is preliminary data.</text>
</comment>
<keyword evidence="1" id="KW-1133">Transmembrane helix</keyword>
<evidence type="ECO:0000256" key="1">
    <source>
        <dbReference type="SAM" id="Phobius"/>
    </source>
</evidence>